<evidence type="ECO:0000256" key="3">
    <source>
        <dbReference type="ARBA" id="ARBA00006047"/>
    </source>
</evidence>
<dbReference type="Gene3D" id="3.40.50.2000">
    <property type="entry name" value="Glycogen Phosphorylase B"/>
    <property type="match status" value="2"/>
</dbReference>
<keyword evidence="11" id="KW-1185">Reference proteome</keyword>
<dbReference type="InterPro" id="IPR000811">
    <property type="entry name" value="Glyco_trans_35"/>
</dbReference>
<dbReference type="InterPro" id="IPR035090">
    <property type="entry name" value="Pyridoxal_P_attach_site"/>
</dbReference>
<evidence type="ECO:0000256" key="5">
    <source>
        <dbReference type="ARBA" id="ARBA00022676"/>
    </source>
</evidence>
<dbReference type="OrthoDB" id="9760804at2"/>
<dbReference type="SUPFAM" id="SSF53756">
    <property type="entry name" value="UDP-Glycosyltransferase/glycogen phosphorylase"/>
    <property type="match status" value="1"/>
</dbReference>
<gene>
    <name evidence="10" type="primary">malP</name>
    <name evidence="10" type="ORF">Mal48_12360</name>
</gene>
<sequence length="564" mass="63814">MMFPNKNSVAYFSMEIALAPEIPTYSGGLGMLSGDTIRSAADLKIPMVAVSLLHRKGYFTQGIDSEGRQFEQPAAWEVESKLVELPQRVNVLIENRTVHLRAWKYEVIGCFGFRVPVILLDSHLPENSEWDRSLTDHLYGGDQHYRLCQEVILGIGGVKMLRALGYSNLQTFHMNEGHASLLTLELLDERLRQSGQSILTDADVETVHDQCVFTTHTPVPAGHDQFPMDLVSRVLGDRDVYGMKNIFCCEGKLNMTFLAMNLSRYINGVAKRHGEVSQHMFAKYKIDSITNGVHAATWVSPAFQDLFDRRIPGWREDNFNLRYASGIPTDEISQAHQVAKQQLLDEVERLTNETLDPNVFTIGFARRATAYKRPDLLLDDIDRLQKLTDQFGPMQIVYGGKAHPHDDQGKEIIHHVYQSRKSLGEKIRLVYLPNYEMKLGQLMTSGVDLWLNTPEPPLEASGTSGMKAALNGVPSLSILDGWWIEGCTEGVTGWAIGEDDHQQHATDRCEDANSLYDKLEHVIFPLYLQVTQDYAEVMRHAISLNGSFFNTQRMMQQYVVKAYF</sequence>
<dbReference type="Proteomes" id="UP000315724">
    <property type="component" value="Chromosome"/>
</dbReference>
<dbReference type="KEGG" id="tpol:Mal48_12360"/>
<evidence type="ECO:0000256" key="4">
    <source>
        <dbReference type="ARBA" id="ARBA00012591"/>
    </source>
</evidence>
<dbReference type="GO" id="GO:0008184">
    <property type="term" value="F:glycogen phosphorylase activity"/>
    <property type="evidence" value="ECO:0007669"/>
    <property type="project" value="InterPro"/>
</dbReference>
<comment type="function">
    <text evidence="9">Phosphorylase is an important allosteric enzyme in carbohydrate metabolism. Enzymes from different sources differ in their regulatory mechanisms and in their natural substrates. However, all known phosphorylases share catalytic and structural properties.</text>
</comment>
<dbReference type="PANTHER" id="PTHR42655">
    <property type="entry name" value="GLYCOGEN PHOSPHORYLASE"/>
    <property type="match status" value="1"/>
</dbReference>
<dbReference type="AlphaFoldDB" id="A0A517QKD2"/>
<comment type="catalytic activity">
    <reaction evidence="1">
        <text>[(1-&gt;4)-alpha-D-glucosyl](n) + phosphate = [(1-&gt;4)-alpha-D-glucosyl](n-1) + alpha-D-glucose 1-phosphate</text>
        <dbReference type="Rhea" id="RHEA:41732"/>
        <dbReference type="Rhea" id="RHEA-COMP:9584"/>
        <dbReference type="Rhea" id="RHEA-COMP:9586"/>
        <dbReference type="ChEBI" id="CHEBI:15444"/>
        <dbReference type="ChEBI" id="CHEBI:43474"/>
        <dbReference type="ChEBI" id="CHEBI:58601"/>
        <dbReference type="EC" id="2.4.1.1"/>
    </reaction>
</comment>
<dbReference type="PROSITE" id="PS00102">
    <property type="entry name" value="PHOSPHORYLASE"/>
    <property type="match status" value="1"/>
</dbReference>
<dbReference type="GO" id="GO:0030170">
    <property type="term" value="F:pyridoxal phosphate binding"/>
    <property type="evidence" value="ECO:0007669"/>
    <property type="project" value="InterPro"/>
</dbReference>
<dbReference type="PANTHER" id="PTHR42655:SF1">
    <property type="entry name" value="GLYCOGEN PHOSPHORYLASE"/>
    <property type="match status" value="1"/>
</dbReference>
<evidence type="ECO:0000256" key="8">
    <source>
        <dbReference type="ARBA" id="ARBA00023277"/>
    </source>
</evidence>
<evidence type="ECO:0000256" key="6">
    <source>
        <dbReference type="ARBA" id="ARBA00022679"/>
    </source>
</evidence>
<comment type="cofactor">
    <cofactor evidence="2">
        <name>pyridoxal 5'-phosphate</name>
        <dbReference type="ChEBI" id="CHEBI:597326"/>
    </cofactor>
</comment>
<accession>A0A517QKD2</accession>
<evidence type="ECO:0000256" key="9">
    <source>
        <dbReference type="ARBA" id="ARBA00025174"/>
    </source>
</evidence>
<evidence type="ECO:0000256" key="2">
    <source>
        <dbReference type="ARBA" id="ARBA00001933"/>
    </source>
</evidence>
<reference evidence="10 11" key="1">
    <citation type="submission" date="2019-02" db="EMBL/GenBank/DDBJ databases">
        <title>Deep-cultivation of Planctomycetes and their phenomic and genomic characterization uncovers novel biology.</title>
        <authorList>
            <person name="Wiegand S."/>
            <person name="Jogler M."/>
            <person name="Boedeker C."/>
            <person name="Pinto D."/>
            <person name="Vollmers J."/>
            <person name="Rivas-Marin E."/>
            <person name="Kohn T."/>
            <person name="Peeters S.H."/>
            <person name="Heuer A."/>
            <person name="Rast P."/>
            <person name="Oberbeckmann S."/>
            <person name="Bunk B."/>
            <person name="Jeske O."/>
            <person name="Meyerdierks A."/>
            <person name="Storesund J.E."/>
            <person name="Kallscheuer N."/>
            <person name="Luecker S."/>
            <person name="Lage O.M."/>
            <person name="Pohl T."/>
            <person name="Merkel B.J."/>
            <person name="Hornburger P."/>
            <person name="Mueller R.-W."/>
            <person name="Bruemmer F."/>
            <person name="Labrenz M."/>
            <person name="Spormann A.M."/>
            <person name="Op den Camp H."/>
            <person name="Overmann J."/>
            <person name="Amann R."/>
            <person name="Jetten M.S.M."/>
            <person name="Mascher T."/>
            <person name="Medema M.H."/>
            <person name="Devos D.P."/>
            <person name="Kaster A.-K."/>
            <person name="Ovreas L."/>
            <person name="Rohde M."/>
            <person name="Galperin M.Y."/>
            <person name="Jogler C."/>
        </authorList>
    </citation>
    <scope>NUCLEOTIDE SEQUENCE [LARGE SCALE GENOMIC DNA]</scope>
    <source>
        <strain evidence="10 11">Mal48</strain>
    </source>
</reference>
<keyword evidence="8" id="KW-0119">Carbohydrate metabolism</keyword>
<evidence type="ECO:0000313" key="11">
    <source>
        <dbReference type="Proteomes" id="UP000315724"/>
    </source>
</evidence>
<dbReference type="InterPro" id="IPR052182">
    <property type="entry name" value="Glycogen/Maltodextrin_Phosph"/>
</dbReference>
<comment type="similarity">
    <text evidence="3">Belongs to the glycogen phosphorylase family.</text>
</comment>
<dbReference type="GO" id="GO:0005975">
    <property type="term" value="P:carbohydrate metabolic process"/>
    <property type="evidence" value="ECO:0007669"/>
    <property type="project" value="InterPro"/>
</dbReference>
<organism evidence="10 11">
    <name type="scientific">Thalassoglobus polymorphus</name>
    <dbReference type="NCBI Taxonomy" id="2527994"/>
    <lineage>
        <taxon>Bacteria</taxon>
        <taxon>Pseudomonadati</taxon>
        <taxon>Planctomycetota</taxon>
        <taxon>Planctomycetia</taxon>
        <taxon>Planctomycetales</taxon>
        <taxon>Planctomycetaceae</taxon>
        <taxon>Thalassoglobus</taxon>
    </lineage>
</organism>
<dbReference type="NCBIfam" id="TIGR02094">
    <property type="entry name" value="more_P_ylases"/>
    <property type="match status" value="1"/>
</dbReference>
<keyword evidence="5 10" id="KW-0328">Glycosyltransferase</keyword>
<dbReference type="EMBL" id="CP036267">
    <property type="protein sequence ID" value="QDT31997.1"/>
    <property type="molecule type" value="Genomic_DNA"/>
</dbReference>
<evidence type="ECO:0000256" key="1">
    <source>
        <dbReference type="ARBA" id="ARBA00001275"/>
    </source>
</evidence>
<evidence type="ECO:0000313" key="10">
    <source>
        <dbReference type="EMBL" id="QDT31997.1"/>
    </source>
</evidence>
<keyword evidence="6 10" id="KW-0808">Transferase</keyword>
<name>A0A517QKD2_9PLAN</name>
<evidence type="ECO:0000256" key="7">
    <source>
        <dbReference type="ARBA" id="ARBA00022898"/>
    </source>
</evidence>
<protein>
    <recommendedName>
        <fullName evidence="4">glycogen phosphorylase</fullName>
        <ecNumber evidence="4">2.4.1.1</ecNumber>
    </recommendedName>
</protein>
<proteinExistence type="inferred from homology"/>
<keyword evidence="7" id="KW-0663">Pyridoxal phosphate</keyword>
<dbReference type="InterPro" id="IPR011834">
    <property type="entry name" value="Agluc_phsphrylas"/>
</dbReference>
<dbReference type="EC" id="2.4.1.1" evidence="4"/>
<dbReference type="Pfam" id="PF00343">
    <property type="entry name" value="Phosphorylase"/>
    <property type="match status" value="1"/>
</dbReference>